<evidence type="ECO:0000256" key="4">
    <source>
        <dbReference type="ARBA" id="ARBA00023002"/>
    </source>
</evidence>
<dbReference type="SMART" id="SM00859">
    <property type="entry name" value="Semialdhyde_dh"/>
    <property type="match status" value="1"/>
</dbReference>
<name>A0A8S5S2A7_9CAUD</name>
<feature type="domain" description="Semialdehyde dehydrogenase NAD-binding" evidence="6">
    <location>
        <begin position="3"/>
        <end position="122"/>
    </location>
</feature>
<dbReference type="NCBIfam" id="TIGR01850">
    <property type="entry name" value="argC"/>
    <property type="match status" value="1"/>
</dbReference>
<dbReference type="Gene3D" id="3.30.360.10">
    <property type="entry name" value="Dihydrodipicolinate Reductase, domain 2"/>
    <property type="match status" value="1"/>
</dbReference>
<keyword evidence="3" id="KW-0521">NADP</keyword>
<dbReference type="GO" id="GO:0051287">
    <property type="term" value="F:NAD binding"/>
    <property type="evidence" value="ECO:0007669"/>
    <property type="project" value="InterPro"/>
</dbReference>
<dbReference type="Pfam" id="PF22698">
    <property type="entry name" value="Semialdhyde_dhC_1"/>
    <property type="match status" value="1"/>
</dbReference>
<dbReference type="CDD" id="cd17895">
    <property type="entry name" value="AGPR_1_N"/>
    <property type="match status" value="1"/>
</dbReference>
<dbReference type="GO" id="GO:0006526">
    <property type="term" value="P:L-arginine biosynthetic process"/>
    <property type="evidence" value="ECO:0007669"/>
    <property type="project" value="UniProtKB-KW"/>
</dbReference>
<dbReference type="InterPro" id="IPR023013">
    <property type="entry name" value="AGPR_AS"/>
</dbReference>
<protein>
    <submittedName>
        <fullName evidence="7">N-acetyl-gamma-glutamyl-phosphate reductase</fullName>
    </submittedName>
</protein>
<evidence type="ECO:0000313" key="7">
    <source>
        <dbReference type="EMBL" id="DAF45149.1"/>
    </source>
</evidence>
<dbReference type="Gene3D" id="3.40.50.720">
    <property type="entry name" value="NAD(P)-binding Rossmann-like Domain"/>
    <property type="match status" value="1"/>
</dbReference>
<dbReference type="InterPro" id="IPR000534">
    <property type="entry name" value="Semialdehyde_DH_NAD-bd"/>
</dbReference>
<evidence type="ECO:0000259" key="6">
    <source>
        <dbReference type="SMART" id="SM00859"/>
    </source>
</evidence>
<dbReference type="InterPro" id="IPR000706">
    <property type="entry name" value="AGPR_type-1"/>
</dbReference>
<dbReference type="PROSITE" id="PS01224">
    <property type="entry name" value="ARGC"/>
    <property type="match status" value="1"/>
</dbReference>
<sequence>MIRAGIIGGAGYTAGELIRLLVNHPRAEIGFVHSTSNAGNRLADVHGGLEGDTELRFCDAYDLGEVDVLFLCSAHGESRKWLASHDLPQELRIVDLAQDFRDESEGFVYGLPELQRDRIREARRVANPGCFATAIQLALLPLAAARLLRDEVHVTAITGSTGAGVKPSATTHFSWRTANISVYKAFTHQHLLEIGRTLQRLEPAFDRAVNFIPMRGDFARGILASMHTSCPLGEEELRQLYADYYATAAFTRATERSVDLKQVVNTNKALVQPARYGDKVHVVSVIDNLLKGASGQAVQNMNLMFGLDEKEGLRLKASAF</sequence>
<dbReference type="SUPFAM" id="SSF51735">
    <property type="entry name" value="NAD(P)-binding Rossmann-fold domains"/>
    <property type="match status" value="1"/>
</dbReference>
<dbReference type="InterPro" id="IPR058924">
    <property type="entry name" value="AGPR_dimerisation_dom"/>
</dbReference>
<dbReference type="GO" id="GO:0070401">
    <property type="term" value="F:NADP+ binding"/>
    <property type="evidence" value="ECO:0007669"/>
    <property type="project" value="InterPro"/>
</dbReference>
<dbReference type="SUPFAM" id="SSF55347">
    <property type="entry name" value="Glyceraldehyde-3-phosphate dehydrogenase-like, C-terminal domain"/>
    <property type="match status" value="1"/>
</dbReference>
<evidence type="ECO:0000256" key="1">
    <source>
        <dbReference type="ARBA" id="ARBA00022571"/>
    </source>
</evidence>
<dbReference type="HAMAP" id="MF_00150">
    <property type="entry name" value="ArgC_type1"/>
    <property type="match status" value="1"/>
</dbReference>
<dbReference type="InterPro" id="IPR036291">
    <property type="entry name" value="NAD(P)-bd_dom_sf"/>
</dbReference>
<comment type="pathway">
    <text evidence="5">Amino-acid biosynthesis.</text>
</comment>
<proteinExistence type="inferred from homology"/>
<evidence type="ECO:0000256" key="2">
    <source>
        <dbReference type="ARBA" id="ARBA00022605"/>
    </source>
</evidence>
<reference evidence="7" key="1">
    <citation type="journal article" date="2021" name="Proc. Natl. Acad. Sci. U.S.A.">
        <title>A Catalog of Tens of Thousands of Viruses from Human Metagenomes Reveals Hidden Associations with Chronic Diseases.</title>
        <authorList>
            <person name="Tisza M.J."/>
            <person name="Buck C.B."/>
        </authorList>
    </citation>
    <scope>NUCLEOTIDE SEQUENCE</scope>
    <source>
        <strain evidence="7">CtBLh2</strain>
    </source>
</reference>
<keyword evidence="1" id="KW-0055">Arginine biosynthesis</keyword>
<dbReference type="GO" id="GO:0003942">
    <property type="term" value="F:N-acetyl-gamma-glutamyl-phosphate reductase activity"/>
    <property type="evidence" value="ECO:0007669"/>
    <property type="project" value="InterPro"/>
</dbReference>
<dbReference type="InterPro" id="IPR050085">
    <property type="entry name" value="AGPR"/>
</dbReference>
<evidence type="ECO:0000256" key="5">
    <source>
        <dbReference type="ARBA" id="ARBA00029440"/>
    </source>
</evidence>
<keyword evidence="2" id="KW-0028">Amino-acid biosynthesis</keyword>
<accession>A0A8S5S2A7</accession>
<organism evidence="7">
    <name type="scientific">Siphoviridae sp. ctBLh2</name>
    <dbReference type="NCBI Taxonomy" id="2827803"/>
    <lineage>
        <taxon>Viruses</taxon>
        <taxon>Duplodnaviria</taxon>
        <taxon>Heunggongvirae</taxon>
        <taxon>Uroviricota</taxon>
        <taxon>Caudoviricetes</taxon>
    </lineage>
</organism>
<dbReference type="PANTHER" id="PTHR32338">
    <property type="entry name" value="N-ACETYL-GAMMA-GLUTAMYL-PHOSPHATE REDUCTASE, CHLOROPLASTIC-RELATED-RELATED"/>
    <property type="match status" value="1"/>
</dbReference>
<dbReference type="Pfam" id="PF01118">
    <property type="entry name" value="Semialdhyde_dh"/>
    <property type="match status" value="1"/>
</dbReference>
<keyword evidence="4" id="KW-0560">Oxidoreductase</keyword>
<dbReference type="PANTHER" id="PTHR32338:SF10">
    <property type="entry name" value="N-ACETYL-GAMMA-GLUTAMYL-PHOSPHATE REDUCTASE, CHLOROPLASTIC-RELATED"/>
    <property type="match status" value="1"/>
</dbReference>
<dbReference type="EMBL" id="BK032514">
    <property type="protein sequence ID" value="DAF45149.1"/>
    <property type="molecule type" value="Genomic_DNA"/>
</dbReference>
<evidence type="ECO:0000256" key="3">
    <source>
        <dbReference type="ARBA" id="ARBA00022857"/>
    </source>
</evidence>